<protein>
    <recommendedName>
        <fullName evidence="5">F-box domain-containing protein</fullName>
    </recommendedName>
</protein>
<dbReference type="SUPFAM" id="SSF81383">
    <property type="entry name" value="F-box domain"/>
    <property type="match status" value="1"/>
</dbReference>
<dbReference type="AlphaFoldDB" id="A0A7J9H8H6"/>
<accession>A0A7J9H8H6</accession>
<dbReference type="PANTHER" id="PTHR35546">
    <property type="entry name" value="F-BOX PROTEIN INTERACTION DOMAIN PROTEIN-RELATED"/>
    <property type="match status" value="1"/>
</dbReference>
<dbReference type="InterPro" id="IPR055290">
    <property type="entry name" value="At3g26010-like"/>
</dbReference>
<comment type="caution">
    <text evidence="3">The sequence shown here is derived from an EMBL/GenBank/DDBJ whole genome shotgun (WGS) entry which is preliminary data.</text>
</comment>
<dbReference type="OrthoDB" id="605328at2759"/>
<dbReference type="PANTHER" id="PTHR35546:SF134">
    <property type="entry name" value="F-BOX ASSOCIATED DOMAIN-CONTAINING PROTEIN"/>
    <property type="match status" value="1"/>
</dbReference>
<evidence type="ECO:0000259" key="2">
    <source>
        <dbReference type="Pfam" id="PF08268"/>
    </source>
</evidence>
<dbReference type="Proteomes" id="UP000593560">
    <property type="component" value="Unassembled WGS sequence"/>
</dbReference>
<name>A0A7J9H8H6_9ROSI</name>
<evidence type="ECO:0000313" key="4">
    <source>
        <dbReference type="Proteomes" id="UP000593560"/>
    </source>
</evidence>
<feature type="domain" description="F-box" evidence="1">
    <location>
        <begin position="30"/>
        <end position="64"/>
    </location>
</feature>
<sequence length="420" mass="48135">MLSTKKIKASPQSPTQLVSSSSADMIACNDDILTLILHRLPLKSLLKFKTVSKHWLCLITHPTFRPHHNSRAISGLFVRRLSDITNPKYDFLNLTPHSSRAPFKSLTFIDDPSGIKILQSCNGLLLCCSFRSNRLDTTYYTYNPTTKHYTVLPPPRHSSSGYYSFGVSLAFDPSKSPHYKVICIRNYDPELLDHYQVEIYSSKTGPWRPSGRPFVAASSVQFENGVFWNGAIHWVSDWGDSLCFDVEEEQMRDIPMPSGDGDVRLYRYFGESGDHLHLVEVYGSDNLQFDVYEMERDRSGWFVKYQVDLNPVAAAFPEMVRDRGYADPIDLHSYAFSILCVVHEETDEGSFMVLHLPNKALRYNFKDNSFRKLHDFAPLRSRVGVGGDSSLEFEYFDAYHSSLEFEYFDAYQFIESFACV</sequence>
<dbReference type="InterPro" id="IPR013187">
    <property type="entry name" value="F-box-assoc_dom_typ3"/>
</dbReference>
<evidence type="ECO:0000313" key="3">
    <source>
        <dbReference type="EMBL" id="MBA0805918.1"/>
    </source>
</evidence>
<reference evidence="3 4" key="1">
    <citation type="journal article" date="2019" name="Genome Biol. Evol.">
        <title>Insights into the evolution of the New World diploid cottons (Gossypium, subgenus Houzingenia) based on genome sequencing.</title>
        <authorList>
            <person name="Grover C.E."/>
            <person name="Arick M.A. 2nd"/>
            <person name="Thrash A."/>
            <person name="Conover J.L."/>
            <person name="Sanders W.S."/>
            <person name="Peterson D.G."/>
            <person name="Frelichowski J.E."/>
            <person name="Scheffler J.A."/>
            <person name="Scheffler B.E."/>
            <person name="Wendel J.F."/>
        </authorList>
    </citation>
    <scope>NUCLEOTIDE SEQUENCE [LARGE SCALE GENOMIC DNA]</scope>
    <source>
        <strain evidence="3">0</strain>
        <tissue evidence="3">Leaf</tissue>
    </source>
</reference>
<evidence type="ECO:0008006" key="5">
    <source>
        <dbReference type="Google" id="ProtNLM"/>
    </source>
</evidence>
<dbReference type="NCBIfam" id="TIGR01640">
    <property type="entry name" value="F_box_assoc_1"/>
    <property type="match status" value="1"/>
</dbReference>
<dbReference type="EMBL" id="JABFAD010000008">
    <property type="protein sequence ID" value="MBA0805918.1"/>
    <property type="molecule type" value="Genomic_DNA"/>
</dbReference>
<dbReference type="InterPro" id="IPR001810">
    <property type="entry name" value="F-box_dom"/>
</dbReference>
<feature type="domain" description="F-box associated beta-propeller type 3" evidence="2">
    <location>
        <begin position="107"/>
        <end position="271"/>
    </location>
</feature>
<proteinExistence type="predicted"/>
<organism evidence="3 4">
    <name type="scientific">Gossypium harknessii</name>
    <dbReference type="NCBI Taxonomy" id="34285"/>
    <lineage>
        <taxon>Eukaryota</taxon>
        <taxon>Viridiplantae</taxon>
        <taxon>Streptophyta</taxon>
        <taxon>Embryophyta</taxon>
        <taxon>Tracheophyta</taxon>
        <taxon>Spermatophyta</taxon>
        <taxon>Magnoliopsida</taxon>
        <taxon>eudicotyledons</taxon>
        <taxon>Gunneridae</taxon>
        <taxon>Pentapetalae</taxon>
        <taxon>rosids</taxon>
        <taxon>malvids</taxon>
        <taxon>Malvales</taxon>
        <taxon>Malvaceae</taxon>
        <taxon>Malvoideae</taxon>
        <taxon>Gossypium</taxon>
    </lineage>
</organism>
<dbReference type="InterPro" id="IPR017451">
    <property type="entry name" value="F-box-assoc_interact_dom"/>
</dbReference>
<gene>
    <name evidence="3" type="ORF">Gohar_005403</name>
</gene>
<dbReference type="Pfam" id="PF08268">
    <property type="entry name" value="FBA_3"/>
    <property type="match status" value="1"/>
</dbReference>
<keyword evidence="4" id="KW-1185">Reference proteome</keyword>
<dbReference type="InterPro" id="IPR036047">
    <property type="entry name" value="F-box-like_dom_sf"/>
</dbReference>
<evidence type="ECO:0000259" key="1">
    <source>
        <dbReference type="Pfam" id="PF00646"/>
    </source>
</evidence>
<dbReference type="Pfam" id="PF00646">
    <property type="entry name" value="F-box"/>
    <property type="match status" value="1"/>
</dbReference>